<organism evidence="3 4">
    <name type="scientific">Mesorhabditis belari</name>
    <dbReference type="NCBI Taxonomy" id="2138241"/>
    <lineage>
        <taxon>Eukaryota</taxon>
        <taxon>Metazoa</taxon>
        <taxon>Ecdysozoa</taxon>
        <taxon>Nematoda</taxon>
        <taxon>Chromadorea</taxon>
        <taxon>Rhabditida</taxon>
        <taxon>Rhabditina</taxon>
        <taxon>Rhabditomorpha</taxon>
        <taxon>Rhabditoidea</taxon>
        <taxon>Rhabditidae</taxon>
        <taxon>Mesorhabditinae</taxon>
        <taxon>Mesorhabditis</taxon>
    </lineage>
</organism>
<evidence type="ECO:0000313" key="4">
    <source>
        <dbReference type="WBParaSite" id="MBELARI_LOCUS9776"/>
    </source>
</evidence>
<feature type="transmembrane region" description="Helical" evidence="2">
    <location>
        <begin position="85"/>
        <end position="111"/>
    </location>
</feature>
<reference evidence="4" key="1">
    <citation type="submission" date="2024-02" db="UniProtKB">
        <authorList>
            <consortium name="WormBaseParasite"/>
        </authorList>
    </citation>
    <scope>IDENTIFICATION</scope>
</reference>
<evidence type="ECO:0000256" key="2">
    <source>
        <dbReference type="SAM" id="Phobius"/>
    </source>
</evidence>
<feature type="transmembrane region" description="Helical" evidence="2">
    <location>
        <begin position="43"/>
        <end position="65"/>
    </location>
</feature>
<feature type="transmembrane region" description="Helical" evidence="2">
    <location>
        <begin position="147"/>
        <end position="168"/>
    </location>
</feature>
<feature type="transmembrane region" description="Helical" evidence="2">
    <location>
        <begin position="123"/>
        <end position="141"/>
    </location>
</feature>
<feature type="region of interest" description="Disordered" evidence="1">
    <location>
        <begin position="1"/>
        <end position="23"/>
    </location>
</feature>
<keyword evidence="2" id="KW-0812">Transmembrane</keyword>
<evidence type="ECO:0000313" key="3">
    <source>
        <dbReference type="Proteomes" id="UP000887575"/>
    </source>
</evidence>
<keyword evidence="3" id="KW-1185">Reference proteome</keyword>
<dbReference type="WBParaSite" id="MBELARI_LOCUS9776">
    <property type="protein sequence ID" value="MBELARI_LOCUS9776"/>
    <property type="gene ID" value="MBELARI_LOCUS9776"/>
</dbReference>
<keyword evidence="2" id="KW-0472">Membrane</keyword>
<evidence type="ECO:0000256" key="1">
    <source>
        <dbReference type="SAM" id="MobiDB-lite"/>
    </source>
</evidence>
<name>A0AAF3FRY2_9BILA</name>
<sequence length="181" mass="19940">MNSSEKDPQVPDGPPAYSTMQGPLPPVTTSRCCGSTPNQKRKFWTAAHGVYVVVLASGMLTWGGMEISRQVNTNLDRPMFANGGILVYFLGTMIFQFVMLSMTVVGISAIYSDNLRRLRGYTIFVNCLMAGTLGSIAGIVQNFHVSWPILILLVNVVIECIVMIVLLIQQRRSIAHNPSQY</sequence>
<dbReference type="AlphaFoldDB" id="A0AAF3FRY2"/>
<keyword evidence="2" id="KW-1133">Transmembrane helix</keyword>
<proteinExistence type="predicted"/>
<dbReference type="Proteomes" id="UP000887575">
    <property type="component" value="Unassembled WGS sequence"/>
</dbReference>
<protein>
    <submittedName>
        <fullName evidence="4">Uncharacterized protein</fullName>
    </submittedName>
</protein>
<accession>A0AAF3FRY2</accession>